<dbReference type="Gene3D" id="2.60.120.920">
    <property type="match status" value="1"/>
</dbReference>
<accession>A0ABQ9XIG1</accession>
<comment type="caution">
    <text evidence="1">The sequence shown here is derived from an EMBL/GenBank/DDBJ whole genome shotgun (WGS) entry which is preliminary data.</text>
</comment>
<evidence type="ECO:0000313" key="1">
    <source>
        <dbReference type="EMBL" id="KAK2952221.1"/>
    </source>
</evidence>
<dbReference type="InterPro" id="IPR043136">
    <property type="entry name" value="B30.2/SPRY_sf"/>
</dbReference>
<sequence length="195" mass="21467">MKVTGSRSVEIGGTDYRHRLVSKTIHSVPTQLQTLPQLDFTDPPHFFIDRTSITRTSLGRYIYGLSFWSSALLSDPFSAGVVSLTITILKLPTSSVSLADFFFGLMDSNNPIPANGRALGNNVQYSISLSSKGHLFILTPPSRSFRYCHSNLHEGDCVRMEVDLDSTPRTVQFFVNGEAGKYYVSGIPSSVRIGV</sequence>
<dbReference type="EMBL" id="JARBJD010000106">
    <property type="protein sequence ID" value="KAK2952221.1"/>
    <property type="molecule type" value="Genomic_DNA"/>
</dbReference>
<name>A0ABQ9XIG1_9EUKA</name>
<organism evidence="1 2">
    <name type="scientific">Blattamonas nauphoetae</name>
    <dbReference type="NCBI Taxonomy" id="2049346"/>
    <lineage>
        <taxon>Eukaryota</taxon>
        <taxon>Metamonada</taxon>
        <taxon>Preaxostyla</taxon>
        <taxon>Oxymonadida</taxon>
        <taxon>Blattamonas</taxon>
    </lineage>
</organism>
<proteinExistence type="predicted"/>
<keyword evidence="2" id="KW-1185">Reference proteome</keyword>
<evidence type="ECO:0000313" key="2">
    <source>
        <dbReference type="Proteomes" id="UP001281761"/>
    </source>
</evidence>
<reference evidence="1 2" key="1">
    <citation type="journal article" date="2022" name="bioRxiv">
        <title>Genomics of Preaxostyla Flagellates Illuminates Evolutionary Transitions and the Path Towards Mitochondrial Loss.</title>
        <authorList>
            <person name="Novak L.V.F."/>
            <person name="Treitli S.C."/>
            <person name="Pyrih J."/>
            <person name="Halakuc P."/>
            <person name="Pipaliya S.V."/>
            <person name="Vacek V."/>
            <person name="Brzon O."/>
            <person name="Soukal P."/>
            <person name="Eme L."/>
            <person name="Dacks J.B."/>
            <person name="Karnkowska A."/>
            <person name="Elias M."/>
            <person name="Hampl V."/>
        </authorList>
    </citation>
    <scope>NUCLEOTIDE SEQUENCE [LARGE SCALE GENOMIC DNA]</scope>
    <source>
        <strain evidence="1">NAU3</strain>
        <tissue evidence="1">Gut</tissue>
    </source>
</reference>
<protein>
    <submittedName>
        <fullName evidence="1">Uncharacterized protein</fullName>
    </submittedName>
</protein>
<gene>
    <name evidence="1" type="ORF">BLNAU_12780</name>
</gene>
<dbReference type="Proteomes" id="UP001281761">
    <property type="component" value="Unassembled WGS sequence"/>
</dbReference>